<reference evidence="2" key="1">
    <citation type="submission" date="2020-10" db="EMBL/GenBank/DDBJ databases">
        <authorList>
            <person name="Han B."/>
            <person name="Lu T."/>
            <person name="Zhao Q."/>
            <person name="Huang X."/>
            <person name="Zhao Y."/>
        </authorList>
    </citation>
    <scope>NUCLEOTIDE SEQUENCE</scope>
</reference>
<dbReference type="EMBL" id="CAJGYO010000001">
    <property type="protein sequence ID" value="CAD6205728.1"/>
    <property type="molecule type" value="Genomic_DNA"/>
</dbReference>
<keyword evidence="1" id="KW-0472">Membrane</keyword>
<dbReference type="OrthoDB" id="655452at2759"/>
<keyword evidence="1" id="KW-0812">Transmembrane</keyword>
<evidence type="ECO:0000313" key="3">
    <source>
        <dbReference type="Proteomes" id="UP000604825"/>
    </source>
</evidence>
<dbReference type="PANTHER" id="PTHR33306:SF38">
    <property type="entry name" value="EXPRESSED PROTEIN"/>
    <property type="match status" value="1"/>
</dbReference>
<proteinExistence type="predicted"/>
<evidence type="ECO:0000313" key="2">
    <source>
        <dbReference type="EMBL" id="CAD6205728.1"/>
    </source>
</evidence>
<gene>
    <name evidence="2" type="ORF">NCGR_LOCUS3509</name>
</gene>
<feature type="transmembrane region" description="Helical" evidence="1">
    <location>
        <begin position="20"/>
        <end position="39"/>
    </location>
</feature>
<keyword evidence="1" id="KW-1133">Transmembrane helix</keyword>
<protein>
    <submittedName>
        <fullName evidence="2">Uncharacterized protein</fullName>
    </submittedName>
</protein>
<evidence type="ECO:0000256" key="1">
    <source>
        <dbReference type="SAM" id="Phobius"/>
    </source>
</evidence>
<keyword evidence="3" id="KW-1185">Reference proteome</keyword>
<feature type="transmembrane region" description="Helical" evidence="1">
    <location>
        <begin position="112"/>
        <end position="129"/>
    </location>
</feature>
<comment type="caution">
    <text evidence="2">The sequence shown here is derived from an EMBL/GenBank/DDBJ whole genome shotgun (WGS) entry which is preliminary data.</text>
</comment>
<dbReference type="AlphaFoldDB" id="A0A811MJK9"/>
<accession>A0A811MJK9</accession>
<dbReference type="PANTHER" id="PTHR33306">
    <property type="entry name" value="EXPRESSED PROTEIN-RELATED-RELATED"/>
    <property type="match status" value="1"/>
</dbReference>
<dbReference type="Proteomes" id="UP000604825">
    <property type="component" value="Unassembled WGS sequence"/>
</dbReference>
<feature type="transmembrane region" description="Helical" evidence="1">
    <location>
        <begin position="60"/>
        <end position="78"/>
    </location>
</feature>
<sequence length="160" mass="17235">MDETTTGDLRWHHGWLDGGGMPTGLVLVLSSIVAFFLYLTWQIDEYEEQLRRRTQDGFCVLLLLGLLALVVLAHHALFDADGRLVVARGASWWWGQSEGGASSDTDRGSSGTSPWAVAAVVALLMVLALHKSSFAAVLPQVANSSSAGLQVIVNDTEEVL</sequence>
<name>A0A811MJK9_9POAL</name>
<organism evidence="2 3">
    <name type="scientific">Miscanthus lutarioriparius</name>
    <dbReference type="NCBI Taxonomy" id="422564"/>
    <lineage>
        <taxon>Eukaryota</taxon>
        <taxon>Viridiplantae</taxon>
        <taxon>Streptophyta</taxon>
        <taxon>Embryophyta</taxon>
        <taxon>Tracheophyta</taxon>
        <taxon>Spermatophyta</taxon>
        <taxon>Magnoliopsida</taxon>
        <taxon>Liliopsida</taxon>
        <taxon>Poales</taxon>
        <taxon>Poaceae</taxon>
        <taxon>PACMAD clade</taxon>
        <taxon>Panicoideae</taxon>
        <taxon>Andropogonodae</taxon>
        <taxon>Andropogoneae</taxon>
        <taxon>Saccharinae</taxon>
        <taxon>Miscanthus</taxon>
    </lineage>
</organism>